<dbReference type="KEGG" id="vg:26647318"/>
<gene>
    <name evidence="1" type="ORF">CPT_Margaery133</name>
</gene>
<organism evidence="1 2">
    <name type="scientific">Citrobacter phage Margaery</name>
    <dbReference type="NCBI Taxonomy" id="1701810"/>
    <lineage>
        <taxon>Viruses</taxon>
        <taxon>Duplodnaviria</taxon>
        <taxon>Heunggongvirae</taxon>
        <taxon>Uroviricota</taxon>
        <taxon>Caudoviricetes</taxon>
        <taxon>Pantevenvirales</taxon>
        <taxon>Straboviridae</taxon>
        <taxon>Pseudotevenvirus</taxon>
        <taxon>Pseudotevenvirus margaery</taxon>
    </lineage>
</organism>
<dbReference type="RefSeq" id="YP_009194948.1">
    <property type="nucleotide sequence ID" value="NC_028755.1"/>
</dbReference>
<proteinExistence type="predicted"/>
<dbReference type="Pfam" id="PF24203">
    <property type="entry name" value="Phage_ProQ_C_like"/>
    <property type="match status" value="1"/>
</dbReference>
<evidence type="ECO:0000313" key="2">
    <source>
        <dbReference type="Proteomes" id="UP000201970"/>
    </source>
</evidence>
<evidence type="ECO:0000313" key="1">
    <source>
        <dbReference type="EMBL" id="ALF01822.1"/>
    </source>
</evidence>
<dbReference type="EMBL" id="KT381880">
    <property type="protein sequence ID" value="ALF01822.1"/>
    <property type="molecule type" value="Genomic_DNA"/>
</dbReference>
<reference evidence="1 2" key="1">
    <citation type="submission" date="2015-08" db="EMBL/GenBank/DDBJ databases">
        <title>The Complete Genome of Citrobacter freundii Myophage Margaery.</title>
        <authorList>
            <person name="Yi D."/>
            <person name="Cadungog J.N."/>
            <person name="Cahill J.L."/>
            <person name="Rasche E.S."/>
            <person name="Everett G.F.K."/>
        </authorList>
    </citation>
    <scope>NUCLEOTIDE SEQUENCE [LARGE SCALE GENOMIC DNA]</scope>
</reference>
<accession>A0A0M4RC48</accession>
<keyword evidence="2" id="KW-1185">Reference proteome</keyword>
<protein>
    <submittedName>
        <fullName evidence="1">Uncharacterized protein</fullName>
    </submittedName>
</protein>
<dbReference type="GeneID" id="26647318"/>
<dbReference type="Proteomes" id="UP000201970">
    <property type="component" value="Segment"/>
</dbReference>
<name>A0A0M4RC48_9CAUD</name>
<sequence length="128" mass="14878">MIDLTDVKVGDTLFDPGIRRYSHHNTPRPRTLHVIKVARQYLYASEDPNITDIKDFRVERLDRKTGSANDWNNHTQGYHSEDEYKEHLYRIELAGKIRTVFGREHCINVPNITTAELRGIAKTLGVEF</sequence>
<dbReference type="InterPro" id="IPR056982">
    <property type="entry name" value="Phage_ProQ_C-like"/>
</dbReference>